<comment type="cofactor">
    <cofactor evidence="1">
        <name>Mn(2+)</name>
        <dbReference type="ChEBI" id="CHEBI:29035"/>
    </cofactor>
</comment>
<gene>
    <name evidence="15" type="ORF">BT63DRAFT_441455</name>
</gene>
<evidence type="ECO:0000256" key="1">
    <source>
        <dbReference type="ARBA" id="ARBA00001936"/>
    </source>
</evidence>
<dbReference type="SUPFAM" id="SSF56300">
    <property type="entry name" value="Metallo-dependent phosphatases"/>
    <property type="match status" value="1"/>
</dbReference>
<feature type="region of interest" description="Disordered" evidence="13">
    <location>
        <begin position="492"/>
        <end position="552"/>
    </location>
</feature>
<dbReference type="InterPro" id="IPR041816">
    <property type="entry name" value="Dbr1_N"/>
</dbReference>
<name>A0A6A6U8I4_9PEZI</name>
<keyword evidence="11" id="KW-0464">Manganese</keyword>
<keyword evidence="9" id="KW-0862">Zinc</keyword>
<dbReference type="OrthoDB" id="407609at2759"/>
<keyword evidence="8" id="KW-0378">Hydrolase</keyword>
<dbReference type="CDD" id="cd00844">
    <property type="entry name" value="MPP_Dbr1_N"/>
    <property type="match status" value="1"/>
</dbReference>
<feature type="region of interest" description="Disordered" evidence="13">
    <location>
        <begin position="253"/>
        <end position="283"/>
    </location>
</feature>
<sequence>MDANTEAVRVAVEGCGHGKLDDIYASVAHSAALKNWPTVDLLIICGDFQATRNAQDLNTMSVPIKYRSMEDFHKYYSGEKVAPYLTIFIGGNHEAGSHLRELYHGGWVAPNIYYMGAADVLSVGGLRIAGMSGIWKGFDYRKGHIERLPFSQDEVRSFYHVREMDVRKLLQIRTQVDVGLSHDWPDGMEWLGDYKHLFKIKAHFVDDANSGKLGSKAATYVLDWLRPPLWLSAHMHVRYTAVKKFEMQAPIGEASNAPGKEATQTANASAPTEPETKNEDEIDLDMDMDDVDITEPTVAEPTKVDTPPAAVPEDIRAQLPSSFAAPTKPTNLPRPTAIGNTTTSFLALDKLVPNHHFLQLLEITPTTPSTSPTTTQRPLKLTYDPEWLAITRAFAQHSPLQPFPPDLGTAHYAPLIDTEKSWVDEHITSKDKLVVPENFELTAPVHDVESGERVKGMPREYSNPQTIAYCEMLDIRNWWHEEEEVLVERWKNQPEEEEEQGHGFRGGRGGGRGRGRGRGGQGGGRGRGQGRGGGRGGLAGFRIGLAGGPDWR</sequence>
<proteinExistence type="inferred from homology"/>
<keyword evidence="7" id="KW-0479">Metal-binding</keyword>
<dbReference type="Pfam" id="PF05011">
    <property type="entry name" value="DBR1"/>
    <property type="match status" value="1"/>
</dbReference>
<keyword evidence="10" id="KW-0408">Iron</keyword>
<evidence type="ECO:0000256" key="8">
    <source>
        <dbReference type="ARBA" id="ARBA00022801"/>
    </source>
</evidence>
<dbReference type="InterPro" id="IPR007708">
    <property type="entry name" value="DBR1_C"/>
</dbReference>
<evidence type="ECO:0000259" key="14">
    <source>
        <dbReference type="SMART" id="SM01124"/>
    </source>
</evidence>
<keyword evidence="12" id="KW-0539">Nucleus</keyword>
<dbReference type="GO" id="GO:0008419">
    <property type="term" value="F:RNA lariat debranching enzyme activity"/>
    <property type="evidence" value="ECO:0007669"/>
    <property type="project" value="TreeGrafter"/>
</dbReference>
<dbReference type="AlphaFoldDB" id="A0A6A6U8I4"/>
<evidence type="ECO:0000256" key="5">
    <source>
        <dbReference type="ARBA" id="ARBA00006045"/>
    </source>
</evidence>
<reference evidence="15" key="1">
    <citation type="journal article" date="2020" name="Stud. Mycol.">
        <title>101 Dothideomycetes genomes: a test case for predicting lifestyles and emergence of pathogens.</title>
        <authorList>
            <person name="Haridas S."/>
            <person name="Albert R."/>
            <person name="Binder M."/>
            <person name="Bloem J."/>
            <person name="Labutti K."/>
            <person name="Salamov A."/>
            <person name="Andreopoulos B."/>
            <person name="Baker S."/>
            <person name="Barry K."/>
            <person name="Bills G."/>
            <person name="Bluhm B."/>
            <person name="Cannon C."/>
            <person name="Castanera R."/>
            <person name="Culley D."/>
            <person name="Daum C."/>
            <person name="Ezra D."/>
            <person name="Gonzalez J."/>
            <person name="Henrissat B."/>
            <person name="Kuo A."/>
            <person name="Liang C."/>
            <person name="Lipzen A."/>
            <person name="Lutzoni F."/>
            <person name="Magnuson J."/>
            <person name="Mondo S."/>
            <person name="Nolan M."/>
            <person name="Ohm R."/>
            <person name="Pangilinan J."/>
            <person name="Park H.-J."/>
            <person name="Ramirez L."/>
            <person name="Alfaro M."/>
            <person name="Sun H."/>
            <person name="Tritt A."/>
            <person name="Yoshinaga Y."/>
            <person name="Zwiers L.-H."/>
            <person name="Turgeon B."/>
            <person name="Goodwin S."/>
            <person name="Spatafora J."/>
            <person name="Crous P."/>
            <person name="Grigoriev I."/>
        </authorList>
    </citation>
    <scope>NUCLEOTIDE SEQUENCE</scope>
    <source>
        <strain evidence="15">CBS 115976</strain>
    </source>
</reference>
<dbReference type="Proteomes" id="UP000799302">
    <property type="component" value="Unassembled WGS sequence"/>
</dbReference>
<evidence type="ECO:0000256" key="11">
    <source>
        <dbReference type="ARBA" id="ARBA00023211"/>
    </source>
</evidence>
<dbReference type="EMBL" id="MU004237">
    <property type="protein sequence ID" value="KAF2667911.1"/>
    <property type="molecule type" value="Genomic_DNA"/>
</dbReference>
<evidence type="ECO:0000256" key="12">
    <source>
        <dbReference type="ARBA" id="ARBA00023242"/>
    </source>
</evidence>
<evidence type="ECO:0000256" key="7">
    <source>
        <dbReference type="ARBA" id="ARBA00022723"/>
    </source>
</evidence>
<dbReference type="InterPro" id="IPR029052">
    <property type="entry name" value="Metallo-depent_PP-like"/>
</dbReference>
<dbReference type="PANTHER" id="PTHR12849:SF0">
    <property type="entry name" value="LARIAT DEBRANCHING ENZYME"/>
    <property type="match status" value="1"/>
</dbReference>
<feature type="domain" description="Lariat debranching enzyme C-terminal" evidence="14">
    <location>
        <begin position="332"/>
        <end position="479"/>
    </location>
</feature>
<evidence type="ECO:0000256" key="13">
    <source>
        <dbReference type="SAM" id="MobiDB-lite"/>
    </source>
</evidence>
<comment type="similarity">
    <text evidence="5">Belongs to the lariat debranching enzyme family.</text>
</comment>
<keyword evidence="6" id="KW-0507">mRNA processing</keyword>
<evidence type="ECO:0000313" key="16">
    <source>
        <dbReference type="Proteomes" id="UP000799302"/>
    </source>
</evidence>
<dbReference type="PANTHER" id="PTHR12849">
    <property type="entry name" value="RNA LARIAT DEBRANCHING ENZYME"/>
    <property type="match status" value="1"/>
</dbReference>
<dbReference type="Pfam" id="PF00149">
    <property type="entry name" value="Metallophos"/>
    <property type="match status" value="1"/>
</dbReference>
<evidence type="ECO:0000256" key="2">
    <source>
        <dbReference type="ARBA" id="ARBA00001947"/>
    </source>
</evidence>
<comment type="cofactor">
    <cofactor evidence="3">
        <name>Fe(2+)</name>
        <dbReference type="ChEBI" id="CHEBI:29033"/>
    </cofactor>
</comment>
<evidence type="ECO:0000256" key="10">
    <source>
        <dbReference type="ARBA" id="ARBA00023004"/>
    </source>
</evidence>
<evidence type="ECO:0000256" key="3">
    <source>
        <dbReference type="ARBA" id="ARBA00001954"/>
    </source>
</evidence>
<dbReference type="GO" id="GO:0005634">
    <property type="term" value="C:nucleus"/>
    <property type="evidence" value="ECO:0007669"/>
    <property type="project" value="UniProtKB-SubCell"/>
</dbReference>
<dbReference type="GO" id="GO:0000398">
    <property type="term" value="P:mRNA splicing, via spliceosome"/>
    <property type="evidence" value="ECO:0007669"/>
    <property type="project" value="TreeGrafter"/>
</dbReference>
<dbReference type="SMART" id="SM01124">
    <property type="entry name" value="DBR1"/>
    <property type="match status" value="1"/>
</dbReference>
<dbReference type="InterPro" id="IPR004843">
    <property type="entry name" value="Calcineurin-like_PHP"/>
</dbReference>
<comment type="subcellular location">
    <subcellularLocation>
        <location evidence="4">Nucleus</location>
    </subcellularLocation>
</comment>
<evidence type="ECO:0000256" key="9">
    <source>
        <dbReference type="ARBA" id="ARBA00022833"/>
    </source>
</evidence>
<evidence type="ECO:0000313" key="15">
    <source>
        <dbReference type="EMBL" id="KAF2667911.1"/>
    </source>
</evidence>
<keyword evidence="16" id="KW-1185">Reference proteome</keyword>
<accession>A0A6A6U8I4</accession>
<evidence type="ECO:0000256" key="4">
    <source>
        <dbReference type="ARBA" id="ARBA00004123"/>
    </source>
</evidence>
<protein>
    <recommendedName>
        <fullName evidence="14">Lariat debranching enzyme C-terminal domain-containing protein</fullName>
    </recommendedName>
</protein>
<feature type="compositionally biased region" description="Gly residues" evidence="13">
    <location>
        <begin position="518"/>
        <end position="539"/>
    </location>
</feature>
<comment type="cofactor">
    <cofactor evidence="2">
        <name>Zn(2+)</name>
        <dbReference type="ChEBI" id="CHEBI:29105"/>
    </cofactor>
</comment>
<evidence type="ECO:0000256" key="6">
    <source>
        <dbReference type="ARBA" id="ARBA00022664"/>
    </source>
</evidence>
<organism evidence="15 16">
    <name type="scientific">Microthyrium microscopicum</name>
    <dbReference type="NCBI Taxonomy" id="703497"/>
    <lineage>
        <taxon>Eukaryota</taxon>
        <taxon>Fungi</taxon>
        <taxon>Dikarya</taxon>
        <taxon>Ascomycota</taxon>
        <taxon>Pezizomycotina</taxon>
        <taxon>Dothideomycetes</taxon>
        <taxon>Dothideomycetes incertae sedis</taxon>
        <taxon>Microthyriales</taxon>
        <taxon>Microthyriaceae</taxon>
        <taxon>Microthyrium</taxon>
    </lineage>
</organism>
<dbReference type="GO" id="GO:0046872">
    <property type="term" value="F:metal ion binding"/>
    <property type="evidence" value="ECO:0007669"/>
    <property type="project" value="UniProtKB-KW"/>
</dbReference>